<name>A0A6A6ZHY5_9PLEO</name>
<reference evidence="2" key="1">
    <citation type="journal article" date="2020" name="Stud. Mycol.">
        <title>101 Dothideomycetes genomes: a test case for predicting lifestyles and emergence of pathogens.</title>
        <authorList>
            <person name="Haridas S."/>
            <person name="Albert R."/>
            <person name="Binder M."/>
            <person name="Bloem J."/>
            <person name="Labutti K."/>
            <person name="Salamov A."/>
            <person name="Andreopoulos B."/>
            <person name="Baker S."/>
            <person name="Barry K."/>
            <person name="Bills G."/>
            <person name="Bluhm B."/>
            <person name="Cannon C."/>
            <person name="Castanera R."/>
            <person name="Culley D."/>
            <person name="Daum C."/>
            <person name="Ezra D."/>
            <person name="Gonzalez J."/>
            <person name="Henrissat B."/>
            <person name="Kuo A."/>
            <person name="Liang C."/>
            <person name="Lipzen A."/>
            <person name="Lutzoni F."/>
            <person name="Magnuson J."/>
            <person name="Mondo S."/>
            <person name="Nolan M."/>
            <person name="Ohm R."/>
            <person name="Pangilinan J."/>
            <person name="Park H.-J."/>
            <person name="Ramirez L."/>
            <person name="Alfaro M."/>
            <person name="Sun H."/>
            <person name="Tritt A."/>
            <person name="Yoshinaga Y."/>
            <person name="Zwiers L.-H."/>
            <person name="Turgeon B."/>
            <person name="Goodwin S."/>
            <person name="Spatafora J."/>
            <person name="Crous P."/>
            <person name="Grigoriev I."/>
        </authorList>
    </citation>
    <scope>NUCLEOTIDE SEQUENCE</scope>
    <source>
        <strain evidence="2">CBS 113818</strain>
    </source>
</reference>
<keyword evidence="3" id="KW-1185">Reference proteome</keyword>
<dbReference type="CDD" id="cd00303">
    <property type="entry name" value="retropepsin_like"/>
    <property type="match status" value="2"/>
</dbReference>
<evidence type="ECO:0000313" key="3">
    <source>
        <dbReference type="Proteomes" id="UP000799424"/>
    </source>
</evidence>
<feature type="region of interest" description="Disordered" evidence="1">
    <location>
        <begin position="1"/>
        <end position="43"/>
    </location>
</feature>
<gene>
    <name evidence="2" type="ORF">CC86DRAFT_116678</name>
</gene>
<evidence type="ECO:0000256" key="1">
    <source>
        <dbReference type="SAM" id="MobiDB-lite"/>
    </source>
</evidence>
<sequence>MVDRGCAPEATRPTLKATRPHLEATRPTRETTPWPTRDATPRPASTASLLSTIYEIPSLLNGRHVKALGDTCAKRNFMREDYAVRCGFNVDRDSAMSVAIGSGRKLTTTGVASVRFRFENEPEIYSLCFHLLPNCIYDVILGKPFLKATKTFSSIVNTVSRVKQRVLASLKSYDLLYLGDNAPRFTGLINGRHQEALADTGAKVMIMDEDYAQAAGLPIRRARNHCTQLRFVDGSTALTSGMAYQVDWQFGHDQTVPLHKLDFHILKNAPASVILSDNFLFQTKAFTEYDCYLMDEDDEDEDAYFFAIDIDRKFSQQEEAFTQKNTKSSSAKANKTTSSTTSHNPSRPKHDSWRIKDEPNGKCNNILWHIHLHQ</sequence>
<feature type="compositionally biased region" description="Low complexity" evidence="1">
    <location>
        <begin position="324"/>
        <end position="342"/>
    </location>
</feature>
<feature type="compositionally biased region" description="Basic and acidic residues" evidence="1">
    <location>
        <begin position="348"/>
        <end position="358"/>
    </location>
</feature>
<dbReference type="AlphaFoldDB" id="A0A6A6ZHY5"/>
<feature type="region of interest" description="Disordered" evidence="1">
    <location>
        <begin position="319"/>
        <end position="358"/>
    </location>
</feature>
<dbReference type="Gene3D" id="2.40.70.10">
    <property type="entry name" value="Acid Proteases"/>
    <property type="match status" value="2"/>
</dbReference>
<organism evidence="2 3">
    <name type="scientific">Ophiobolus disseminans</name>
    <dbReference type="NCBI Taxonomy" id="1469910"/>
    <lineage>
        <taxon>Eukaryota</taxon>
        <taxon>Fungi</taxon>
        <taxon>Dikarya</taxon>
        <taxon>Ascomycota</taxon>
        <taxon>Pezizomycotina</taxon>
        <taxon>Dothideomycetes</taxon>
        <taxon>Pleosporomycetidae</taxon>
        <taxon>Pleosporales</taxon>
        <taxon>Pleosporineae</taxon>
        <taxon>Phaeosphaeriaceae</taxon>
        <taxon>Ophiobolus</taxon>
    </lineage>
</organism>
<dbReference type="InterPro" id="IPR021109">
    <property type="entry name" value="Peptidase_aspartic_dom_sf"/>
</dbReference>
<dbReference type="EMBL" id="MU006240">
    <property type="protein sequence ID" value="KAF2820691.1"/>
    <property type="molecule type" value="Genomic_DNA"/>
</dbReference>
<dbReference type="Proteomes" id="UP000799424">
    <property type="component" value="Unassembled WGS sequence"/>
</dbReference>
<protein>
    <submittedName>
        <fullName evidence="2">Uncharacterized protein</fullName>
    </submittedName>
</protein>
<dbReference type="SUPFAM" id="SSF50630">
    <property type="entry name" value="Acid proteases"/>
    <property type="match status" value="2"/>
</dbReference>
<dbReference type="Pfam" id="PF13975">
    <property type="entry name" value="gag-asp_proteas"/>
    <property type="match status" value="1"/>
</dbReference>
<dbReference type="OrthoDB" id="6079484at2759"/>
<feature type="compositionally biased region" description="Basic and acidic residues" evidence="1">
    <location>
        <begin position="20"/>
        <end position="29"/>
    </location>
</feature>
<proteinExistence type="predicted"/>
<evidence type="ECO:0000313" key="2">
    <source>
        <dbReference type="EMBL" id="KAF2820691.1"/>
    </source>
</evidence>
<accession>A0A6A6ZHY5</accession>